<dbReference type="Proteomes" id="UP000469952">
    <property type="component" value="Unassembled WGS sequence"/>
</dbReference>
<evidence type="ECO:0000256" key="6">
    <source>
        <dbReference type="SAM" id="MobiDB-lite"/>
    </source>
</evidence>
<keyword evidence="2" id="KW-1003">Cell membrane</keyword>
<feature type="transmembrane region" description="Helical" evidence="7">
    <location>
        <begin position="360"/>
        <end position="382"/>
    </location>
</feature>
<feature type="transmembrane region" description="Helical" evidence="7">
    <location>
        <begin position="20"/>
        <end position="42"/>
    </location>
</feature>
<name>A0A5M8XFC3_LEUME</name>
<evidence type="ECO:0000256" key="4">
    <source>
        <dbReference type="ARBA" id="ARBA00022989"/>
    </source>
</evidence>
<feature type="compositionally biased region" description="Gly residues" evidence="6">
    <location>
        <begin position="409"/>
        <end position="426"/>
    </location>
</feature>
<protein>
    <submittedName>
        <fullName evidence="9">FtsX-like permease family protein</fullName>
    </submittedName>
</protein>
<keyword evidence="4 7" id="KW-1133">Transmembrane helix</keyword>
<feature type="transmembrane region" description="Helical" evidence="7">
    <location>
        <begin position="460"/>
        <end position="480"/>
    </location>
</feature>
<feature type="domain" description="ABC3 transporter permease C-terminal" evidence="8">
    <location>
        <begin position="320"/>
        <end position="399"/>
    </location>
</feature>
<evidence type="ECO:0000256" key="2">
    <source>
        <dbReference type="ARBA" id="ARBA00022475"/>
    </source>
</evidence>
<dbReference type="InterPro" id="IPR050250">
    <property type="entry name" value="Macrolide_Exporter_MacB"/>
</dbReference>
<gene>
    <name evidence="9" type="ORF">GFV13_00735</name>
</gene>
<dbReference type="InterPro" id="IPR003838">
    <property type="entry name" value="ABC3_permease_C"/>
</dbReference>
<sequence length="491" mass="50058">MDFIKRAGLYLRQKIGRTALITLVMSAIMIFVLAGIIIQSAAIQATNSAKNSAGTTVTLSADREKAFASMRKSQSSSSSSSSSSSNAAPAAITMPSVKIKTAEKIAALSNVAGYQYSNSASVNASGFSAVTTSSSSGGGGQGGFGGSSNSGDITISGVSTTAAETNFKSKSYKITSGRGITAADKNTNNVVIESELATSNSLKVGSTIKVKTTDDDAKTYTLNVVGIYKAKTSSSSQGGPNMSDPSNTIYTSYTFAGTVNGDTTSVTSVVYTLTDSSKEKAFTKQAKKLISSSFSLTSSSETYALLMKPMKNVQSFANKIVWIVGIAGTIILALITVLMIRERRHEIGVLMALGESKFKIVLQLFSELFAVLVLSLVIAGVAGNFVGSAVGKQLVSQQTTATQSTSTGAGFGGGGGQQSGGGGGSAPSGAGRSGQTSMTASGSQVSNLKTKISAKSMAELGGLGLGIIAIAVVAGSTPIFRLKPKKILSNE</sequence>
<reference evidence="9 10" key="1">
    <citation type="submission" date="2019-10" db="EMBL/GenBank/DDBJ databases">
        <title>WGS of Leuconostoc mesenteroides.</title>
        <authorList>
            <person name="Melo Bolivar J."/>
            <person name="Marino-Ramirez L."/>
            <person name="Villamil Diaz L.M."/>
        </authorList>
    </citation>
    <scope>NUCLEOTIDE SEQUENCE [LARGE SCALE GENOMIC DNA]</scope>
    <source>
        <strain evidence="9 10">M11</strain>
    </source>
</reference>
<proteinExistence type="predicted"/>
<keyword evidence="3 7" id="KW-0812">Transmembrane</keyword>
<evidence type="ECO:0000256" key="3">
    <source>
        <dbReference type="ARBA" id="ARBA00022692"/>
    </source>
</evidence>
<comment type="subcellular location">
    <subcellularLocation>
        <location evidence="1">Cell membrane</location>
        <topology evidence="1">Multi-pass membrane protein</topology>
    </subcellularLocation>
</comment>
<dbReference type="GO" id="GO:0005886">
    <property type="term" value="C:plasma membrane"/>
    <property type="evidence" value="ECO:0007669"/>
    <property type="project" value="UniProtKB-SubCell"/>
</dbReference>
<evidence type="ECO:0000313" key="9">
    <source>
        <dbReference type="EMBL" id="MQR25828.1"/>
    </source>
</evidence>
<evidence type="ECO:0000256" key="5">
    <source>
        <dbReference type="ARBA" id="ARBA00023136"/>
    </source>
</evidence>
<evidence type="ECO:0000256" key="1">
    <source>
        <dbReference type="ARBA" id="ARBA00004651"/>
    </source>
</evidence>
<evidence type="ECO:0000259" key="8">
    <source>
        <dbReference type="Pfam" id="PF02687"/>
    </source>
</evidence>
<dbReference type="EMBL" id="WIPA01000001">
    <property type="protein sequence ID" value="MQR25828.1"/>
    <property type="molecule type" value="Genomic_DNA"/>
</dbReference>
<accession>A0A5M8XFC3</accession>
<dbReference type="Pfam" id="PF02687">
    <property type="entry name" value="FtsX"/>
    <property type="match status" value="1"/>
</dbReference>
<dbReference type="RefSeq" id="WP_014324441.1">
    <property type="nucleotide sequence ID" value="NZ_AP017936.1"/>
</dbReference>
<dbReference type="PANTHER" id="PTHR30572">
    <property type="entry name" value="MEMBRANE COMPONENT OF TRANSPORTER-RELATED"/>
    <property type="match status" value="1"/>
</dbReference>
<keyword evidence="5 7" id="KW-0472">Membrane</keyword>
<evidence type="ECO:0000313" key="10">
    <source>
        <dbReference type="Proteomes" id="UP000469952"/>
    </source>
</evidence>
<comment type="caution">
    <text evidence="9">The sequence shown here is derived from an EMBL/GenBank/DDBJ whole genome shotgun (WGS) entry which is preliminary data.</text>
</comment>
<dbReference type="GO" id="GO:0022857">
    <property type="term" value="F:transmembrane transporter activity"/>
    <property type="evidence" value="ECO:0007669"/>
    <property type="project" value="TreeGrafter"/>
</dbReference>
<evidence type="ECO:0000256" key="7">
    <source>
        <dbReference type="SAM" id="Phobius"/>
    </source>
</evidence>
<feature type="transmembrane region" description="Helical" evidence="7">
    <location>
        <begin position="320"/>
        <end position="340"/>
    </location>
</feature>
<organism evidence="9 10">
    <name type="scientific">Leuconostoc mesenteroides</name>
    <dbReference type="NCBI Taxonomy" id="1245"/>
    <lineage>
        <taxon>Bacteria</taxon>
        <taxon>Bacillati</taxon>
        <taxon>Bacillota</taxon>
        <taxon>Bacilli</taxon>
        <taxon>Lactobacillales</taxon>
        <taxon>Lactobacillaceae</taxon>
        <taxon>Leuconostoc</taxon>
    </lineage>
</organism>
<dbReference type="AlphaFoldDB" id="A0A5M8XFC3"/>
<feature type="region of interest" description="Disordered" evidence="6">
    <location>
        <begin position="405"/>
        <end position="442"/>
    </location>
</feature>
<dbReference type="PANTHER" id="PTHR30572:SF9">
    <property type="entry name" value="ABC TRANSPORTER PERMEASE PROTEIN"/>
    <property type="match status" value="1"/>
</dbReference>